<dbReference type="PANTHER" id="PTHR13720">
    <property type="entry name" value="WD-40 REPEAT PROTEIN"/>
    <property type="match status" value="1"/>
</dbReference>
<name>X6P6B5_RETFI</name>
<sequence length="497" mass="55543">MKEVMLIENVCSGLIRRVQWSPVTGYLYVLCGEEQTLKVFDTKSLEPGKKATKQAHTLLLTHSTTRQIIHGFTINPKPVECVDELLLFCEGFLYVTKVTSAKNKLEGQRLRAVVTKNKEKVFASGVYLPDGSWVVGGEPHYSNNANTNGDTIYTSSLDETVKALDVSGKIKWQSKKVQVEGSDFKLRPAAMGLDESNNALYIGTKTNQIARFDLQTQKASIVVDGHDGEVWGCRRIELGPSNQVLNFYKKKKKKKKTYKKKNDGKWIAVGTRTSSVAVLSYPKLELKATHLIPRANTKSLLEGVQRLRWSPNGKYLAVAHGDSHCYIIEVAMDDEVRITLKQWKGLAHRAAPSHCQWSADGTLLKCFTRDYEVAYWILDSQKKTAEHCTKIPDPDKVRWESDPLVAGWDVQGLYQKGWDGTDLNDCAVTSDASLVASGDDFGTVRLHNYPAIDPEANYSYNGHAEFVVGVDFLVDDSYLLSVGGADLSIFQWKVVRK</sequence>
<dbReference type="InterPro" id="IPR001680">
    <property type="entry name" value="WD40_rpt"/>
</dbReference>
<dbReference type="EMBL" id="ASPP01003246">
    <property type="protein sequence ID" value="ETO33629.1"/>
    <property type="molecule type" value="Genomic_DNA"/>
</dbReference>
<dbReference type="PANTHER" id="PTHR13720:SF33">
    <property type="entry name" value="HELP DOMAIN-CONTAINING PROTEIN"/>
    <property type="match status" value="1"/>
</dbReference>
<feature type="domain" description="EML-like second beta-propeller" evidence="3">
    <location>
        <begin position="252"/>
        <end position="494"/>
    </location>
</feature>
<dbReference type="InterPro" id="IPR036322">
    <property type="entry name" value="WD40_repeat_dom_sf"/>
</dbReference>
<dbReference type="InterPro" id="IPR055442">
    <property type="entry name" value="Beta-prop_EML-like_2nd"/>
</dbReference>
<keyword evidence="2" id="KW-0677">Repeat</keyword>
<dbReference type="AlphaFoldDB" id="X6P6B5"/>
<keyword evidence="5" id="KW-1185">Reference proteome</keyword>
<evidence type="ECO:0000256" key="2">
    <source>
        <dbReference type="ARBA" id="ARBA00022737"/>
    </source>
</evidence>
<dbReference type="GO" id="GO:0008017">
    <property type="term" value="F:microtubule binding"/>
    <property type="evidence" value="ECO:0007669"/>
    <property type="project" value="TreeGrafter"/>
</dbReference>
<protein>
    <recommendedName>
        <fullName evidence="3">EML-like second beta-propeller domain-containing protein</fullName>
    </recommendedName>
</protein>
<accession>X6P6B5</accession>
<dbReference type="Proteomes" id="UP000023152">
    <property type="component" value="Unassembled WGS sequence"/>
</dbReference>
<evidence type="ECO:0000313" key="5">
    <source>
        <dbReference type="Proteomes" id="UP000023152"/>
    </source>
</evidence>
<dbReference type="Pfam" id="PF23414">
    <property type="entry name" value="Beta-prop_EML_2"/>
    <property type="match status" value="1"/>
</dbReference>
<keyword evidence="1" id="KW-0853">WD repeat</keyword>
<dbReference type="SUPFAM" id="SSF50978">
    <property type="entry name" value="WD40 repeat-like"/>
    <property type="match status" value="2"/>
</dbReference>
<dbReference type="OrthoDB" id="9753767at2759"/>
<dbReference type="SMART" id="SM00320">
    <property type="entry name" value="WD40"/>
    <property type="match status" value="5"/>
</dbReference>
<dbReference type="InterPro" id="IPR015943">
    <property type="entry name" value="WD40/YVTN_repeat-like_dom_sf"/>
</dbReference>
<dbReference type="Gene3D" id="2.130.10.10">
    <property type="entry name" value="YVTN repeat-like/Quinoprotein amine dehydrogenase"/>
    <property type="match status" value="2"/>
</dbReference>
<evidence type="ECO:0000259" key="3">
    <source>
        <dbReference type="Pfam" id="PF23414"/>
    </source>
</evidence>
<proteinExistence type="predicted"/>
<evidence type="ECO:0000313" key="4">
    <source>
        <dbReference type="EMBL" id="ETO33629.1"/>
    </source>
</evidence>
<comment type="caution">
    <text evidence="4">The sequence shown here is derived from an EMBL/GenBank/DDBJ whole genome shotgun (WGS) entry which is preliminary data.</text>
</comment>
<dbReference type="InterPro" id="IPR050630">
    <property type="entry name" value="WD_repeat_EMAP"/>
</dbReference>
<reference evidence="4 5" key="1">
    <citation type="journal article" date="2013" name="Curr. Biol.">
        <title>The Genome of the Foraminiferan Reticulomyxa filosa.</title>
        <authorList>
            <person name="Glockner G."/>
            <person name="Hulsmann N."/>
            <person name="Schleicher M."/>
            <person name="Noegel A.A."/>
            <person name="Eichinger L."/>
            <person name="Gallinger C."/>
            <person name="Pawlowski J."/>
            <person name="Sierra R."/>
            <person name="Euteneuer U."/>
            <person name="Pillet L."/>
            <person name="Moustafa A."/>
            <person name="Platzer M."/>
            <person name="Groth M."/>
            <person name="Szafranski K."/>
            <person name="Schliwa M."/>
        </authorList>
    </citation>
    <scope>NUCLEOTIDE SEQUENCE [LARGE SCALE GENOMIC DNA]</scope>
</reference>
<evidence type="ECO:0000256" key="1">
    <source>
        <dbReference type="ARBA" id="ARBA00022574"/>
    </source>
</evidence>
<gene>
    <name evidence="4" type="ORF">RFI_03471</name>
</gene>
<organism evidence="4 5">
    <name type="scientific">Reticulomyxa filosa</name>
    <dbReference type="NCBI Taxonomy" id="46433"/>
    <lineage>
        <taxon>Eukaryota</taxon>
        <taxon>Sar</taxon>
        <taxon>Rhizaria</taxon>
        <taxon>Retaria</taxon>
        <taxon>Foraminifera</taxon>
        <taxon>Monothalamids</taxon>
        <taxon>Reticulomyxidae</taxon>
        <taxon>Reticulomyxa</taxon>
    </lineage>
</organism>